<dbReference type="SUPFAM" id="SSF53850">
    <property type="entry name" value="Periplasmic binding protein-like II"/>
    <property type="match status" value="1"/>
</dbReference>
<dbReference type="PRINTS" id="PR00039">
    <property type="entry name" value="HTHLYSR"/>
</dbReference>
<dbReference type="CDD" id="cd08420">
    <property type="entry name" value="PBP2_CysL_like"/>
    <property type="match status" value="1"/>
</dbReference>
<dbReference type="GO" id="GO:0000976">
    <property type="term" value="F:transcription cis-regulatory region binding"/>
    <property type="evidence" value="ECO:0007669"/>
    <property type="project" value="TreeGrafter"/>
</dbReference>
<sequence length="299" mass="33098">MNFKQLEAFVRVAELQSFTRAARQLYMSQPAISFQIKALEEDLSVTLLQRSERKVALTEAGRLLYPEAKQMLGHYNKIKAGLDALRGLKAGHMVIGASTIPGEYLLPIIIGDFRSKYPGVRVNLRIAGSGDVLKWLQERDIDLGVVGALGQQENVEFTKWLDDELVLVVPPGHHWSGKTIDVSELVNEKLILREEGSGTRKSMFDILEKHGISIDDLKIEMELGSTRSVMSAVQAGMGIALVSSWAAADIIEAGKMGRTKLNGIDMTRSFYLARYHPGIANYAADAFMDVLKKYDVACN</sequence>
<dbReference type="OrthoDB" id="9785745at2"/>
<dbReference type="PROSITE" id="PS50931">
    <property type="entry name" value="HTH_LYSR"/>
    <property type="match status" value="1"/>
</dbReference>
<comment type="caution">
    <text evidence="6">The sequence shown here is derived from an EMBL/GenBank/DDBJ whole genome shotgun (WGS) entry which is preliminary data.</text>
</comment>
<dbReference type="InterPro" id="IPR047788">
    <property type="entry name" value="LysR-like_Sec_metab"/>
</dbReference>
<dbReference type="InterPro" id="IPR036388">
    <property type="entry name" value="WH-like_DNA-bd_sf"/>
</dbReference>
<evidence type="ECO:0000313" key="6">
    <source>
        <dbReference type="EMBL" id="KAF1084645.1"/>
    </source>
</evidence>
<keyword evidence="2" id="KW-0805">Transcription regulation</keyword>
<dbReference type="AlphaFoldDB" id="A0A9D2WNG2"/>
<keyword evidence="7" id="KW-1185">Reference proteome</keyword>
<evidence type="ECO:0000256" key="3">
    <source>
        <dbReference type="ARBA" id="ARBA00023125"/>
    </source>
</evidence>
<reference evidence="6" key="1">
    <citation type="submission" date="2016-02" db="EMBL/GenBank/DDBJ databases">
        <title>Draft Genome Sequence of Sporotomaculum syntrophicum Strain FB, a Syntrophic Benzoate Degrader.</title>
        <authorList>
            <person name="Nobu M.K."/>
            <person name="Narihiro T."/>
            <person name="Qiu Y.-L."/>
            <person name="Ohashi A."/>
            <person name="Liu W.-T."/>
            <person name="Yuji S."/>
        </authorList>
    </citation>
    <scope>NUCLEOTIDE SEQUENCE</scope>
    <source>
        <strain evidence="6">FB</strain>
    </source>
</reference>
<dbReference type="Pfam" id="PF03466">
    <property type="entry name" value="LysR_substrate"/>
    <property type="match status" value="1"/>
</dbReference>
<dbReference type="Pfam" id="PF00126">
    <property type="entry name" value="HTH_1"/>
    <property type="match status" value="1"/>
</dbReference>
<dbReference type="Proteomes" id="UP000798488">
    <property type="component" value="Unassembled WGS sequence"/>
</dbReference>
<accession>A0A9D2WNG2</accession>
<dbReference type="Gene3D" id="3.40.190.290">
    <property type="match status" value="1"/>
</dbReference>
<evidence type="ECO:0000259" key="5">
    <source>
        <dbReference type="PROSITE" id="PS50931"/>
    </source>
</evidence>
<dbReference type="InterPro" id="IPR005119">
    <property type="entry name" value="LysR_subst-bd"/>
</dbReference>
<dbReference type="PANTHER" id="PTHR30126">
    <property type="entry name" value="HTH-TYPE TRANSCRIPTIONAL REGULATOR"/>
    <property type="match status" value="1"/>
</dbReference>
<name>A0A9D2WNG2_9FIRM</name>
<protein>
    <submittedName>
        <fullName evidence="6">HTH-type transcriptional activator CmpR</fullName>
    </submittedName>
</protein>
<dbReference type="PANTHER" id="PTHR30126:SF40">
    <property type="entry name" value="HTH-TYPE TRANSCRIPTIONAL REGULATOR GLTR"/>
    <property type="match status" value="1"/>
</dbReference>
<proteinExistence type="inferred from homology"/>
<dbReference type="NCBIfam" id="NF040786">
    <property type="entry name" value="LysR_Sec_metab"/>
    <property type="match status" value="1"/>
</dbReference>
<evidence type="ECO:0000256" key="2">
    <source>
        <dbReference type="ARBA" id="ARBA00023015"/>
    </source>
</evidence>
<keyword evidence="3" id="KW-0238">DNA-binding</keyword>
<dbReference type="FunFam" id="1.10.10.10:FF:000001">
    <property type="entry name" value="LysR family transcriptional regulator"/>
    <property type="match status" value="1"/>
</dbReference>
<feature type="domain" description="HTH lysR-type" evidence="5">
    <location>
        <begin position="1"/>
        <end position="58"/>
    </location>
</feature>
<evidence type="ECO:0000256" key="4">
    <source>
        <dbReference type="ARBA" id="ARBA00023163"/>
    </source>
</evidence>
<organism evidence="6 7">
    <name type="scientific">Sporotomaculum syntrophicum</name>
    <dbReference type="NCBI Taxonomy" id="182264"/>
    <lineage>
        <taxon>Bacteria</taxon>
        <taxon>Bacillati</taxon>
        <taxon>Bacillota</taxon>
        <taxon>Clostridia</taxon>
        <taxon>Eubacteriales</taxon>
        <taxon>Desulfallaceae</taxon>
        <taxon>Sporotomaculum</taxon>
    </lineage>
</organism>
<comment type="similarity">
    <text evidence="1">Belongs to the LysR transcriptional regulatory family.</text>
</comment>
<dbReference type="GO" id="GO:0003700">
    <property type="term" value="F:DNA-binding transcription factor activity"/>
    <property type="evidence" value="ECO:0007669"/>
    <property type="project" value="InterPro"/>
</dbReference>
<gene>
    <name evidence="6" type="primary">cmpR</name>
    <name evidence="6" type="ORF">SPSYN_02423</name>
</gene>
<dbReference type="SUPFAM" id="SSF46785">
    <property type="entry name" value="Winged helix' DNA-binding domain"/>
    <property type="match status" value="1"/>
</dbReference>
<keyword evidence="4" id="KW-0804">Transcription</keyword>
<dbReference type="EMBL" id="LSRS01000005">
    <property type="protein sequence ID" value="KAF1084645.1"/>
    <property type="molecule type" value="Genomic_DNA"/>
</dbReference>
<evidence type="ECO:0000313" key="7">
    <source>
        <dbReference type="Proteomes" id="UP000798488"/>
    </source>
</evidence>
<evidence type="ECO:0000256" key="1">
    <source>
        <dbReference type="ARBA" id="ARBA00009437"/>
    </source>
</evidence>
<dbReference type="InterPro" id="IPR036390">
    <property type="entry name" value="WH_DNA-bd_sf"/>
</dbReference>
<dbReference type="InterPro" id="IPR000847">
    <property type="entry name" value="LysR_HTH_N"/>
</dbReference>
<dbReference type="Gene3D" id="1.10.10.10">
    <property type="entry name" value="Winged helix-like DNA-binding domain superfamily/Winged helix DNA-binding domain"/>
    <property type="match status" value="1"/>
</dbReference>
<dbReference type="RefSeq" id="WP_161822703.1">
    <property type="nucleotide sequence ID" value="NZ_LSRS01000005.1"/>
</dbReference>